<feature type="region of interest" description="Disordered" evidence="1">
    <location>
        <begin position="195"/>
        <end position="259"/>
    </location>
</feature>
<dbReference type="InterPro" id="IPR036291">
    <property type="entry name" value="NAD(P)-bd_dom_sf"/>
</dbReference>
<dbReference type="PANTHER" id="PTHR43431:SF1">
    <property type="entry name" value="OS08G0476300 PROTEIN"/>
    <property type="match status" value="1"/>
</dbReference>
<dbReference type="PANTHER" id="PTHR43431">
    <property type="entry name" value="OXIDOREDUCTASE, SHORT CHAIN DEHYDROGENASE/REDUCTASE FAMILY (AFU_ORTHOLOGUE AFUA_5G14000)"/>
    <property type="match status" value="1"/>
</dbReference>
<dbReference type="Pfam" id="PF00106">
    <property type="entry name" value="adh_short"/>
    <property type="match status" value="1"/>
</dbReference>
<dbReference type="EMBL" id="BKCP01004405">
    <property type="protein sequence ID" value="GER30859.1"/>
    <property type="molecule type" value="Genomic_DNA"/>
</dbReference>
<dbReference type="AlphaFoldDB" id="A0A5A7PDI8"/>
<protein>
    <submittedName>
        <fullName evidence="2">3-oxoacyl-[acyl-carrier-protein] reductase FabG</fullName>
    </submittedName>
</protein>
<dbReference type="OrthoDB" id="5399006at2759"/>
<proteinExistence type="predicted"/>
<dbReference type="Gene3D" id="3.40.50.720">
    <property type="entry name" value="NAD(P)-binding Rossmann-like Domain"/>
    <property type="match status" value="1"/>
</dbReference>
<evidence type="ECO:0000313" key="2">
    <source>
        <dbReference type="EMBL" id="GER30859.1"/>
    </source>
</evidence>
<organism evidence="2 3">
    <name type="scientific">Striga asiatica</name>
    <name type="common">Asiatic witchweed</name>
    <name type="synonym">Buchnera asiatica</name>
    <dbReference type="NCBI Taxonomy" id="4170"/>
    <lineage>
        <taxon>Eukaryota</taxon>
        <taxon>Viridiplantae</taxon>
        <taxon>Streptophyta</taxon>
        <taxon>Embryophyta</taxon>
        <taxon>Tracheophyta</taxon>
        <taxon>Spermatophyta</taxon>
        <taxon>Magnoliopsida</taxon>
        <taxon>eudicotyledons</taxon>
        <taxon>Gunneridae</taxon>
        <taxon>Pentapetalae</taxon>
        <taxon>asterids</taxon>
        <taxon>lamiids</taxon>
        <taxon>Lamiales</taxon>
        <taxon>Orobanchaceae</taxon>
        <taxon>Buchnereae</taxon>
        <taxon>Striga</taxon>
    </lineage>
</organism>
<name>A0A5A7PDI8_STRAF</name>
<dbReference type="PRINTS" id="PR00081">
    <property type="entry name" value="GDHRDH"/>
</dbReference>
<gene>
    <name evidence="2" type="ORF">STAS_06823</name>
</gene>
<keyword evidence="3" id="KW-1185">Reference proteome</keyword>
<dbReference type="SUPFAM" id="SSF51735">
    <property type="entry name" value="NAD(P)-binding Rossmann-fold domains"/>
    <property type="match status" value="1"/>
</dbReference>
<dbReference type="Proteomes" id="UP000325081">
    <property type="component" value="Unassembled WGS sequence"/>
</dbReference>
<reference evidence="3" key="1">
    <citation type="journal article" date="2019" name="Curr. Biol.">
        <title>Genome Sequence of Striga asiatica Provides Insight into the Evolution of Plant Parasitism.</title>
        <authorList>
            <person name="Yoshida S."/>
            <person name="Kim S."/>
            <person name="Wafula E.K."/>
            <person name="Tanskanen J."/>
            <person name="Kim Y.M."/>
            <person name="Honaas L."/>
            <person name="Yang Z."/>
            <person name="Spallek T."/>
            <person name="Conn C.E."/>
            <person name="Ichihashi Y."/>
            <person name="Cheong K."/>
            <person name="Cui S."/>
            <person name="Der J.P."/>
            <person name="Gundlach H."/>
            <person name="Jiao Y."/>
            <person name="Hori C."/>
            <person name="Ishida J.K."/>
            <person name="Kasahara H."/>
            <person name="Kiba T."/>
            <person name="Kim M.S."/>
            <person name="Koo N."/>
            <person name="Laohavisit A."/>
            <person name="Lee Y.H."/>
            <person name="Lumba S."/>
            <person name="McCourt P."/>
            <person name="Mortimer J.C."/>
            <person name="Mutuku J.M."/>
            <person name="Nomura T."/>
            <person name="Sasaki-Sekimoto Y."/>
            <person name="Seto Y."/>
            <person name="Wang Y."/>
            <person name="Wakatake T."/>
            <person name="Sakakibara H."/>
            <person name="Demura T."/>
            <person name="Yamaguchi S."/>
            <person name="Yoneyama K."/>
            <person name="Manabe R.I."/>
            <person name="Nelson D.C."/>
            <person name="Schulman A.H."/>
            <person name="Timko M.P."/>
            <person name="dePamphilis C.W."/>
            <person name="Choi D."/>
            <person name="Shirasu K."/>
        </authorList>
    </citation>
    <scope>NUCLEOTIDE SEQUENCE [LARGE SCALE GENOMIC DNA]</scope>
    <source>
        <strain evidence="3">cv. UVA1</strain>
    </source>
</reference>
<evidence type="ECO:0000256" key="1">
    <source>
        <dbReference type="SAM" id="MobiDB-lite"/>
    </source>
</evidence>
<sequence>MATSQTNYTPLRTHKKGICAIVGVGPKLGRSIARKFSKEGHTIAILSRDLLHASSGQLSAYAEELAAEARAPVYAIRIDCSSAKSIHDAFEAVLSLGFVEVLVYNAHDPVLLDSTLSADISFQRFEKTLSVSVSGAFLCAQKVLHLMVLPKMVQKGRGTILFSGCTASVEGIAGFADLCAAKFGMRGLAHSLARDRLSDPGESTRSVRQRTISPPPSTSKQPSAEPPPTPHQQQQADESSSSSCSSVGDNQVRHEGIGPGLMDPDILAQAYWYLHSQEKSIWSYELNLGQGGPEFF</sequence>
<comment type="caution">
    <text evidence="2">The sequence shown here is derived from an EMBL/GenBank/DDBJ whole genome shotgun (WGS) entry which is preliminary data.</text>
</comment>
<dbReference type="InterPro" id="IPR002347">
    <property type="entry name" value="SDR_fam"/>
</dbReference>
<accession>A0A5A7PDI8</accession>
<feature type="compositionally biased region" description="Polar residues" evidence="1">
    <location>
        <begin position="201"/>
        <end position="222"/>
    </location>
</feature>
<evidence type="ECO:0000313" key="3">
    <source>
        <dbReference type="Proteomes" id="UP000325081"/>
    </source>
</evidence>